<proteinExistence type="predicted"/>
<evidence type="ECO:0000313" key="2">
    <source>
        <dbReference type="EMBL" id="XBO39988.1"/>
    </source>
</evidence>
<gene>
    <name evidence="2" type="ORF">ABEG18_04175</name>
</gene>
<sequence>MLLNADRKRPLTKVRFPDPAAMIAGDGQEEGVMGRVLSFQAPARSTRRIEPSIGPRGQILFFTGVRYERHPEEPKRPAAGGRRQRRSRGA</sequence>
<dbReference type="EMBL" id="CP157484">
    <property type="protein sequence ID" value="XBO39988.1"/>
    <property type="molecule type" value="Genomic_DNA"/>
</dbReference>
<feature type="region of interest" description="Disordered" evidence="1">
    <location>
        <begin position="67"/>
        <end position="90"/>
    </location>
</feature>
<organism evidence="2">
    <name type="scientific">Alsobacter sp. KACC 23698</name>
    <dbReference type="NCBI Taxonomy" id="3149229"/>
    <lineage>
        <taxon>Bacteria</taxon>
        <taxon>Pseudomonadati</taxon>
        <taxon>Pseudomonadota</taxon>
        <taxon>Alphaproteobacteria</taxon>
        <taxon>Hyphomicrobiales</taxon>
        <taxon>Alsobacteraceae</taxon>
        <taxon>Alsobacter</taxon>
    </lineage>
</organism>
<reference evidence="2" key="1">
    <citation type="submission" date="2024-05" db="EMBL/GenBank/DDBJ databases">
        <authorList>
            <person name="Kim S."/>
            <person name="Heo J."/>
            <person name="Choi H."/>
            <person name="Choi Y."/>
            <person name="Kwon S.-W."/>
            <person name="Kim Y."/>
        </authorList>
    </citation>
    <scope>NUCLEOTIDE SEQUENCE</scope>
    <source>
        <strain evidence="2">KACC 23698</strain>
    </source>
</reference>
<accession>A0AAU7JHX1</accession>
<feature type="compositionally biased region" description="Basic and acidic residues" evidence="1">
    <location>
        <begin position="67"/>
        <end position="76"/>
    </location>
</feature>
<protein>
    <submittedName>
        <fullName evidence="2">Uncharacterized protein</fullName>
    </submittedName>
</protein>
<name>A0AAU7JHX1_9HYPH</name>
<evidence type="ECO:0000256" key="1">
    <source>
        <dbReference type="SAM" id="MobiDB-lite"/>
    </source>
</evidence>
<dbReference type="AlphaFoldDB" id="A0AAU7JHX1"/>
<dbReference type="RefSeq" id="WP_406856840.1">
    <property type="nucleotide sequence ID" value="NZ_CP157484.1"/>
</dbReference>